<name>A0A433RSY5_9BACL</name>
<dbReference type="AlphaFoldDB" id="A0A433RSY5"/>
<sequence length="120" mass="13471">MNHMNLKVAPQQLLEQTQVSLQLVENSVTAHSLQLAIMNHTSEELVYGVGYEIDVFKKNTWYTIDAGPFAVILLAITLPAHGHTTEDIDWAHTYGALPAGMYRLVKMIGPYRTSVEFSIR</sequence>
<reference evidence="2 3" key="1">
    <citation type="submission" date="2014-11" db="EMBL/GenBank/DDBJ databases">
        <title>Genome sequence and analysis of novel Kurthia sp.</title>
        <authorList>
            <person name="Lawson J.N."/>
            <person name="Gonzalez J.E."/>
            <person name="Rinauldi L."/>
            <person name="Xuan Z."/>
            <person name="Firman A."/>
            <person name="Shaddox L."/>
            <person name="Trudeau A."/>
            <person name="Shah S."/>
            <person name="Reiman D."/>
        </authorList>
    </citation>
    <scope>NUCLEOTIDE SEQUENCE [LARGE SCALE GENOMIC DNA]</scope>
    <source>
        <strain evidence="2 3">3B1D</strain>
    </source>
</reference>
<comment type="caution">
    <text evidence="2">The sequence shown here is derived from an EMBL/GenBank/DDBJ whole genome shotgun (WGS) entry which is preliminary data.</text>
</comment>
<protein>
    <recommendedName>
        <fullName evidence="1">Bacterial Ig-like domain-containing protein</fullName>
    </recommendedName>
</protein>
<evidence type="ECO:0000313" key="2">
    <source>
        <dbReference type="EMBL" id="RUS55256.1"/>
    </source>
</evidence>
<evidence type="ECO:0000313" key="3">
    <source>
        <dbReference type="Proteomes" id="UP000288623"/>
    </source>
</evidence>
<keyword evidence="3" id="KW-1185">Reference proteome</keyword>
<dbReference type="Pfam" id="PF20251">
    <property type="entry name" value="Big_14"/>
    <property type="match status" value="1"/>
</dbReference>
<dbReference type="RefSeq" id="WP_126990706.1">
    <property type="nucleotide sequence ID" value="NZ_JTFC01000031.1"/>
</dbReference>
<evidence type="ECO:0000259" key="1">
    <source>
        <dbReference type="Pfam" id="PF20251"/>
    </source>
</evidence>
<feature type="domain" description="Bacterial Ig-like" evidence="1">
    <location>
        <begin position="16"/>
        <end position="117"/>
    </location>
</feature>
<dbReference type="InterPro" id="IPR046878">
    <property type="entry name" value="Big_14"/>
</dbReference>
<accession>A0A433RSY5</accession>
<organism evidence="2 3">
    <name type="scientific">Candidatus Kurthia intestinigallinarum</name>
    <dbReference type="NCBI Taxonomy" id="1562256"/>
    <lineage>
        <taxon>Bacteria</taxon>
        <taxon>Bacillati</taxon>
        <taxon>Bacillota</taxon>
        <taxon>Bacilli</taxon>
        <taxon>Bacillales</taxon>
        <taxon>Caryophanaceae</taxon>
        <taxon>Kurthia</taxon>
    </lineage>
</organism>
<dbReference type="OrthoDB" id="2965516at2"/>
<gene>
    <name evidence="2" type="ORF">QI30_09930</name>
</gene>
<dbReference type="Proteomes" id="UP000288623">
    <property type="component" value="Unassembled WGS sequence"/>
</dbReference>
<dbReference type="EMBL" id="JTFC01000031">
    <property type="protein sequence ID" value="RUS55256.1"/>
    <property type="molecule type" value="Genomic_DNA"/>
</dbReference>
<proteinExistence type="predicted"/>